<reference evidence="2" key="1">
    <citation type="submission" date="2016-10" db="EMBL/GenBank/DDBJ databases">
        <authorList>
            <person name="Varghese N."/>
            <person name="Submissions S."/>
        </authorList>
    </citation>
    <scope>NUCLEOTIDE SEQUENCE [LARGE SCALE GENOMIC DNA]</scope>
    <source>
        <strain evidence="2">DSM 10146</strain>
    </source>
</reference>
<dbReference type="RefSeq" id="WP_089962190.1">
    <property type="nucleotide sequence ID" value="NZ_FNAV01000013.1"/>
</dbReference>
<gene>
    <name evidence="1" type="ORF">SAMN04488105_113126</name>
</gene>
<proteinExistence type="predicted"/>
<keyword evidence="2" id="KW-1185">Reference proteome</keyword>
<evidence type="ECO:0000313" key="1">
    <source>
        <dbReference type="EMBL" id="SDF15328.1"/>
    </source>
</evidence>
<dbReference type="OrthoDB" id="9955038at2"/>
<protein>
    <submittedName>
        <fullName evidence="1">Uncharacterized protein</fullName>
    </submittedName>
</protein>
<sequence length="63" mass="6986">MSIKSIAKKAFSAYARSKTAGTTGYGTTRPMRNRPIRHRPLKRGRSLETQLASKAARAIRKAI</sequence>
<dbReference type="EMBL" id="FNAV01000013">
    <property type="protein sequence ID" value="SDF15328.1"/>
    <property type="molecule type" value="Genomic_DNA"/>
</dbReference>
<accession>A0A1G7IRV9</accession>
<dbReference type="AlphaFoldDB" id="A0A1G7IRV9"/>
<organism evidence="1 2">
    <name type="scientific">Salipiger thiooxidans</name>
    <dbReference type="NCBI Taxonomy" id="282683"/>
    <lineage>
        <taxon>Bacteria</taxon>
        <taxon>Pseudomonadati</taxon>
        <taxon>Pseudomonadota</taxon>
        <taxon>Alphaproteobacteria</taxon>
        <taxon>Rhodobacterales</taxon>
        <taxon>Roseobacteraceae</taxon>
        <taxon>Salipiger</taxon>
    </lineage>
</organism>
<dbReference type="Proteomes" id="UP000198994">
    <property type="component" value="Unassembled WGS sequence"/>
</dbReference>
<name>A0A1G7IRV9_9RHOB</name>
<evidence type="ECO:0000313" key="2">
    <source>
        <dbReference type="Proteomes" id="UP000198994"/>
    </source>
</evidence>